<dbReference type="InterPro" id="IPR015943">
    <property type="entry name" value="WD40/YVTN_repeat-like_dom_sf"/>
</dbReference>
<gene>
    <name evidence="4" type="ORF">SCLAV_2627</name>
</gene>
<feature type="domain" description="HTH cro/C1-type" evidence="3">
    <location>
        <begin position="64"/>
        <end position="120"/>
    </location>
</feature>
<evidence type="ECO:0000256" key="2">
    <source>
        <dbReference type="SAM" id="MobiDB-lite"/>
    </source>
</evidence>
<feature type="repeat" description="WD" evidence="1">
    <location>
        <begin position="1288"/>
        <end position="1320"/>
    </location>
</feature>
<dbReference type="STRING" id="1901.BB341_15365"/>
<dbReference type="InterPro" id="IPR049052">
    <property type="entry name" value="nSTAND1"/>
</dbReference>
<feature type="region of interest" description="Disordered" evidence="2">
    <location>
        <begin position="203"/>
        <end position="280"/>
    </location>
</feature>
<evidence type="ECO:0000313" key="4">
    <source>
        <dbReference type="EMBL" id="EFG07699.1"/>
    </source>
</evidence>
<protein>
    <submittedName>
        <fullName evidence="4">WD-40 repeat-containing protein</fullName>
    </submittedName>
</protein>
<dbReference type="Gene3D" id="2.130.10.10">
    <property type="entry name" value="YVTN repeat-like/Quinoprotein amine dehydrogenase"/>
    <property type="match status" value="2"/>
</dbReference>
<dbReference type="SUPFAM" id="SSF52540">
    <property type="entry name" value="P-loop containing nucleoside triphosphate hydrolases"/>
    <property type="match status" value="1"/>
</dbReference>
<accession>E2Q9X2</accession>
<dbReference type="PANTHER" id="PTHR19879">
    <property type="entry name" value="TRANSCRIPTION INITIATION FACTOR TFIID"/>
    <property type="match status" value="1"/>
</dbReference>
<keyword evidence="5" id="KW-1185">Reference proteome</keyword>
<dbReference type="KEGG" id="sclf:BB341_15365"/>
<dbReference type="EMBL" id="CM000913">
    <property type="protein sequence ID" value="EFG07699.1"/>
    <property type="molecule type" value="Genomic_DNA"/>
</dbReference>
<evidence type="ECO:0000256" key="1">
    <source>
        <dbReference type="PROSITE-ProRule" id="PRU00221"/>
    </source>
</evidence>
<name>E2Q9X2_STRCL</name>
<dbReference type="SUPFAM" id="SSF69322">
    <property type="entry name" value="Tricorn protease domain 2"/>
    <property type="match status" value="1"/>
</dbReference>
<dbReference type="eggNOG" id="COG2319">
    <property type="taxonomic scope" value="Bacteria"/>
</dbReference>
<feature type="region of interest" description="Disordered" evidence="2">
    <location>
        <begin position="1"/>
        <end position="60"/>
    </location>
</feature>
<proteinExistence type="predicted"/>
<dbReference type="InterPro" id="IPR027417">
    <property type="entry name" value="P-loop_NTPase"/>
</dbReference>
<dbReference type="Pfam" id="PF20703">
    <property type="entry name" value="nSTAND1"/>
    <property type="match status" value="1"/>
</dbReference>
<dbReference type="InterPro" id="IPR001680">
    <property type="entry name" value="WD40_rpt"/>
</dbReference>
<feature type="region of interest" description="Disordered" evidence="2">
    <location>
        <begin position="565"/>
        <end position="592"/>
    </location>
</feature>
<dbReference type="PANTHER" id="PTHR19879:SF9">
    <property type="entry name" value="TRANSCRIPTION INITIATION FACTOR TFIID SUBUNIT 5"/>
    <property type="match status" value="1"/>
</dbReference>
<feature type="compositionally biased region" description="Low complexity" evidence="2">
    <location>
        <begin position="16"/>
        <end position="27"/>
    </location>
</feature>
<dbReference type="SMART" id="SM00530">
    <property type="entry name" value="HTH_XRE"/>
    <property type="match status" value="1"/>
</dbReference>
<evidence type="ECO:0000259" key="3">
    <source>
        <dbReference type="SMART" id="SM00530"/>
    </source>
</evidence>
<evidence type="ECO:0000313" key="5">
    <source>
        <dbReference type="Proteomes" id="UP000002357"/>
    </source>
</evidence>
<dbReference type="PROSITE" id="PS50082">
    <property type="entry name" value="WD_REPEATS_2"/>
    <property type="match status" value="1"/>
</dbReference>
<organism evidence="4 5">
    <name type="scientific">Streptomyces clavuligerus</name>
    <dbReference type="NCBI Taxonomy" id="1901"/>
    <lineage>
        <taxon>Bacteria</taxon>
        <taxon>Bacillati</taxon>
        <taxon>Actinomycetota</taxon>
        <taxon>Actinomycetes</taxon>
        <taxon>Kitasatosporales</taxon>
        <taxon>Streptomycetaceae</taxon>
        <taxon>Streptomyces</taxon>
    </lineage>
</organism>
<dbReference type="Proteomes" id="UP000002357">
    <property type="component" value="Chromosome"/>
</dbReference>
<keyword evidence="1" id="KW-0853">WD repeat</keyword>
<sequence length="1390" mass="148425">MTVGGDRSTVRGRTGRAGTHRGTGTTAARRRGGRDTARGRGTGMGRREKPLDSADGPVESFANELRALRRSAGSPTYRAMAEGSPYSAPTLSSAASGERLPSLPVTLAYAAACGGDPDEWERRWHRALADDPVVAVEDGTAAPYPGLARYGTDDSDHFFGRDELVADLLELTRHHPVAALVGASGSGKSSLLRAGLVPALRGAARAPGSTAAGPEEGPQSAPQNAPQGAPRNGGPRSAPQNGAPRNGSRNGPADGVPRNGPAGPRNGTAPSVIRVFTPGPTPARTHRALMTEGALLLVDQFEEVFTLCRDPAERNAFIELLTGSGCRVVIAVRADFSGRCAEHPALAAALKESVLLVGAMTPEQLRAAVVGPATAERLIVERALTARVVADVADEPGGLPLMSHALLETWRRRRGRTLTVAAYEAIGGVQGAIAHTAEEVFGSFTGAEAQAARELLLRLISPGDATEDTRRSAGRAELLRAPESEQVLERLVRARLLTVDDGTVDLAHEALIRGWPRLRGWIERDRDRLRLHRRLTDAARTWDRLGRDEGALYRGAQLAAARETFGTPQDRPAADGSAPPPAGRSALRRTARRVRRSRLLADRRTRAGRVRAPRRDPAPLGTEAVLTPQERDFLAASLRSHDAALRATARTTRRLRALIATLSVLLCLVTVAGLAVWRDSRAADRRAVEAEARRTAETANTLRESDPARALRLSVDAWRKADTPETREALFAAAAQPDSTVYRVADGQSFPSGVRHDLSADGRSLLTLAPDNSEIWGVGGQLENQAVPGLGGNLKRLVAIVPDHRFVALATARGIRMWDLVQGRFTGPSFGPRASGVRGWFAPGGEVLAARAPGGPLQVWDTATGRELLDTRDTRPGTDRVRVAPGAGLLAYCPEEGPLRIWDIGARRALDTPWTDRLGGGCGPGEFRFTPDGRALAFATATGVRTVEVRTGRERPRITTDGLPQLAFGTGGAHLATLTPTTLQIWRTEAPDSPVLHLPMSGITRSDLRLDLAEGAVRFREGEESALTVRTVAVDTTTSRTWEPAPLSAAAFDEDAEVLATARSRTYELRHGDGRPRQGFGFPEVGECAAPCRPLMALHGSGNVFARLDASGRVVVHDLDPDTSRQFDSFPAEERRPAEYVLPPRPGVTGMAFLPPEVADDTLGVSWSTPRRTAFETAARQDDGYGFGWATAHDSRAGRVLTGLPDGPGYLTDRRQRVLTDLGDDSAAFLHGEGRAVSVAFSREGHFVAMADGGGRVTLWDGFGERRARVLAPGEGRPPGSRAEPPVAFAFSPDGATLAVGDARGGIRLWDTRRNRSVPLPPADGPVLALAFTADGKALRVSTPHVASRTHALDPAKVAESLCRRIEALPWTAFAQEDDSYHPDLQRCSS</sequence>
<dbReference type="eggNOG" id="COG1672">
    <property type="taxonomic scope" value="Bacteria"/>
</dbReference>
<reference evidence="4 5" key="1">
    <citation type="journal article" date="2010" name="Genome Biol. Evol.">
        <title>The sequence of a 1.8-mb bacterial linear plasmid reveals a rich evolutionary reservoir of secondary metabolic pathways.</title>
        <authorList>
            <person name="Medema M.H."/>
            <person name="Trefzer A."/>
            <person name="Kovalchuk A."/>
            <person name="van den Berg M."/>
            <person name="Mueller U."/>
            <person name="Heijne W."/>
            <person name="Wu L."/>
            <person name="Alam M.T."/>
            <person name="Ronning C.M."/>
            <person name="Nierman W.C."/>
            <person name="Bovenberg R.A.L."/>
            <person name="Breitling R."/>
            <person name="Takano E."/>
        </authorList>
    </citation>
    <scope>NUCLEOTIDE SEQUENCE [LARGE SCALE GENOMIC DNA]</scope>
    <source>
        <strain evidence="5">ATCC 27064 / DSM 738 / JCM 4710 / NBRC 13307 / NCIMB 12785 / NRRL 3585 / VKM Ac-602</strain>
    </source>
</reference>
<dbReference type="InterPro" id="IPR001387">
    <property type="entry name" value="Cro/C1-type_HTH"/>
</dbReference>
<feature type="region of interest" description="Disordered" evidence="2">
    <location>
        <begin position="72"/>
        <end position="97"/>
    </location>
</feature>
<dbReference type="Pfam" id="PF00400">
    <property type="entry name" value="WD40"/>
    <property type="match status" value="1"/>
</dbReference>